<organism evidence="2 3">
    <name type="scientific">Streptomyces triticagri</name>
    <dbReference type="NCBI Taxonomy" id="2293568"/>
    <lineage>
        <taxon>Bacteria</taxon>
        <taxon>Bacillati</taxon>
        <taxon>Actinomycetota</taxon>
        <taxon>Actinomycetes</taxon>
        <taxon>Kitasatosporales</taxon>
        <taxon>Streptomycetaceae</taxon>
        <taxon>Streptomyces</taxon>
    </lineage>
</organism>
<dbReference type="EMBL" id="QUAK01000213">
    <property type="protein sequence ID" value="RFU83254.1"/>
    <property type="molecule type" value="Genomic_DNA"/>
</dbReference>
<feature type="domain" description="Prolyl 4-hydroxylase alpha subunit Fe(2+) 2OG dioxygenase" evidence="1">
    <location>
        <begin position="160"/>
        <end position="245"/>
    </location>
</feature>
<proteinExistence type="predicted"/>
<comment type="caution">
    <text evidence="2">The sequence shown here is derived from an EMBL/GenBank/DDBJ whole genome shotgun (WGS) entry which is preliminary data.</text>
</comment>
<accession>A0A372LX67</accession>
<dbReference type="Pfam" id="PF13640">
    <property type="entry name" value="2OG-FeII_Oxy_3"/>
    <property type="match status" value="1"/>
</dbReference>
<keyword evidence="3" id="KW-1185">Reference proteome</keyword>
<name>A0A372LX67_9ACTN</name>
<dbReference type="Gene3D" id="2.60.120.620">
    <property type="entry name" value="q2cbj1_9rhob like domain"/>
    <property type="match status" value="1"/>
</dbReference>
<evidence type="ECO:0000313" key="2">
    <source>
        <dbReference type="EMBL" id="RFU83254.1"/>
    </source>
</evidence>
<gene>
    <name evidence="2" type="ORF">DY218_28750</name>
</gene>
<protein>
    <submittedName>
        <fullName evidence="2">2OG-Fe(II) oxygenase</fullName>
    </submittedName>
</protein>
<dbReference type="AlphaFoldDB" id="A0A372LX67"/>
<reference evidence="2 3" key="1">
    <citation type="submission" date="2018-08" db="EMBL/GenBank/DDBJ databases">
        <title>Isolation, diversity and antifungal activity of Actinobacteria from wheat.</title>
        <authorList>
            <person name="Han C."/>
        </authorList>
    </citation>
    <scope>NUCLEOTIDE SEQUENCE [LARGE SCALE GENOMIC DNA]</scope>
    <source>
        <strain evidence="2 3">NEAU-YY421</strain>
    </source>
</reference>
<evidence type="ECO:0000313" key="3">
    <source>
        <dbReference type="Proteomes" id="UP000263094"/>
    </source>
</evidence>
<dbReference type="InterPro" id="IPR044862">
    <property type="entry name" value="Pro_4_hyd_alph_FE2OG_OXY"/>
</dbReference>
<sequence length="264" mass="29962">MHTPTTEAVTAAMPADSLARARRFVDERHLTGETWAAMGEWYTAEPGRPFILRDFLRPQWAEAMHTAMRDLPVWSRCATAYINARDSVEIPETDWADHPHRAARHFVARPLSEALQSERVAPEQRRTLEQFLAFAVLTNTLRDWIAAGVGFELEPRTSIELAAYSSGDRIRRHQDLFPGRVMAVNFYLDADYVPGSGGRLGFRNEAGHDELADPLFNTLSIIPVREECWHWVEPFEGTGTGRYTVSIGQHLLGRPHEAPWESDQ</sequence>
<dbReference type="Proteomes" id="UP000263094">
    <property type="component" value="Unassembled WGS sequence"/>
</dbReference>
<evidence type="ECO:0000259" key="1">
    <source>
        <dbReference type="Pfam" id="PF13640"/>
    </source>
</evidence>